<gene>
    <name evidence="1" type="ORF">pVco5_115</name>
</gene>
<dbReference type="Proteomes" id="UP000225564">
    <property type="component" value="Segment"/>
</dbReference>
<keyword evidence="2" id="KW-1185">Reference proteome</keyword>
<organism evidence="1 2">
    <name type="scientific">Vibrio phage pVco-5</name>
    <dbReference type="NCBI Taxonomy" id="1965485"/>
    <lineage>
        <taxon>Viruses</taxon>
        <taxon>Duplodnaviria</taxon>
        <taxon>Heunggongvirae</taxon>
        <taxon>Uroviricota</taxon>
        <taxon>Caudoviricetes</taxon>
        <taxon>Schitoviridae</taxon>
        <taxon>Vicoquintavirus</taxon>
        <taxon>Vicoquintavirus Pvco5</taxon>
    </lineage>
</organism>
<proteinExistence type="predicted"/>
<accession>A0A1W6JUZ6</accession>
<evidence type="ECO:0000313" key="2">
    <source>
        <dbReference type="Proteomes" id="UP000225564"/>
    </source>
</evidence>
<evidence type="ECO:0000313" key="1">
    <source>
        <dbReference type="EMBL" id="ARM71104.1"/>
    </source>
</evidence>
<dbReference type="EMBL" id="KY612839">
    <property type="protein sequence ID" value="ARM71104.1"/>
    <property type="molecule type" value="Genomic_DNA"/>
</dbReference>
<sequence length="270" mass="29183">MATTTKTTVDINDITTGVIDGDGSFDKLMAVAKLHLIDELKNQRISGDKYAEVYMATMQAVLTTATQFSLSAIQTNKQLELTSEQIKQLQAEILNIPKQGQLLDKQVELADAQEAQVKAETLNVPKQGILLDAQAKLTGSQDAQVQAETVNVGKQGNLIDKQVDQATSAIAVNDANIELTTQRKKTEQAQILDSVDGAVVAGTVGKQKDVYSAQIKGFKDDAITKATKMMIDVFSVQRSTDDGFAPPSKLTNPEIDKMVATMTTQVQQNP</sequence>
<reference evidence="1 2" key="1">
    <citation type="submission" date="2017-02" db="EMBL/GenBank/DDBJ databases">
        <title>Comeplete genome sequence of Bacteriophage pVco-5, that infects Vibrio corallilyticus.</title>
        <authorList>
            <person name="Kim H.J."/>
            <person name="Park S.C."/>
        </authorList>
    </citation>
    <scope>NUCLEOTIDE SEQUENCE [LARGE SCALE GENOMIC DNA]</scope>
</reference>
<protein>
    <submittedName>
        <fullName evidence="1">Uncharacterized protein</fullName>
    </submittedName>
</protein>
<name>A0A1W6JUZ6_9CAUD</name>